<dbReference type="GO" id="GO:0031380">
    <property type="term" value="C:nuclear RNA-directed RNA polymerase complex"/>
    <property type="evidence" value="ECO:0007669"/>
    <property type="project" value="TreeGrafter"/>
</dbReference>
<dbReference type="InterPro" id="IPR041679">
    <property type="entry name" value="DNA2/NAM7-like_C"/>
</dbReference>
<dbReference type="SUPFAM" id="SSF52540">
    <property type="entry name" value="P-loop containing nucleoside triphosphate hydrolases"/>
    <property type="match status" value="1"/>
</dbReference>
<dbReference type="FunFam" id="3.40.50.300:FF:000742">
    <property type="entry name" value="NFX1-type zinc finger-containing protein 1"/>
    <property type="match status" value="1"/>
</dbReference>
<feature type="non-terminal residue" evidence="6">
    <location>
        <position position="1"/>
    </location>
</feature>
<dbReference type="InterPro" id="IPR045055">
    <property type="entry name" value="DNA2/NAM7-like"/>
</dbReference>
<feature type="domain" description="NF-X1-type" evidence="5">
    <location>
        <begin position="324"/>
        <end position="343"/>
    </location>
</feature>
<evidence type="ECO:0000256" key="4">
    <source>
        <dbReference type="ARBA" id="ARBA00022833"/>
    </source>
</evidence>
<keyword evidence="2" id="KW-0677">Repeat</keyword>
<accession>A0A1B6M0L0</accession>
<evidence type="ECO:0000256" key="1">
    <source>
        <dbReference type="ARBA" id="ARBA00022723"/>
    </source>
</evidence>
<dbReference type="InterPro" id="IPR027417">
    <property type="entry name" value="P-loop_NTPase"/>
</dbReference>
<reference evidence="6" key="1">
    <citation type="submission" date="2015-11" db="EMBL/GenBank/DDBJ databases">
        <title>De novo transcriptome assembly of four potential Pierce s Disease insect vectors from Arizona vineyards.</title>
        <authorList>
            <person name="Tassone E.E."/>
        </authorList>
    </citation>
    <scope>NUCLEOTIDE SEQUENCE</scope>
</reference>
<name>A0A1B6M0L0_9HEMI</name>
<feature type="domain" description="NF-X1-type" evidence="5">
    <location>
        <begin position="295"/>
        <end position="322"/>
    </location>
</feature>
<dbReference type="Pfam" id="PF13087">
    <property type="entry name" value="AAA_12"/>
    <property type="match status" value="1"/>
</dbReference>
<sequence>EAAEVLESHIVTALSSQCQHVILIGDHKQLKPNPAVHRLCQKFNFDMSLFERMVKNGLNCYQLDVQHRMRPEFASLIVPAVYDQLSNHCSTENRPNILGVNHNLYFVNHNHHEEQLVELVSHVNKYEADYVVKLAKYLLLQGYQPQDITILATYSGQVRRILKVKDQFLPRGPDLRVSTVDDFQGEENKIIILSLVRSNNEGKIGFLKTENRVCVALSRARDGLFIIGNMDMLAENSQIWPKVKERLLQHNALGDSLGLYCQNHPETMSMIREANTFDSRPEGGCQRMCEVALQCGHPCKFHCHSRDPDHENQYMCSMKCERVCKRNHPCPELCRTPCPPCKRLVDHELPCGHVEKSACSKDPLELMCTTEVSCTMPGCGHEGTRYCGETEMQARWRIGCPELCKKLLTCTHPCGLQCHITSRCNALCMVQVVKDLECGHSLTTECNNVFPVEKKEKLQCQQMREKQLLCGHIIDTVCCSYNENVLCKIKVEKTLPCGHVLQVECSKSADKDLCHKQVTKTLPCGHELETKCSEPLGNLVCQARCSRELPCGHKCQQLCSLLCSCDKVLKKKLSCGHMVKYQCGSMQKVSCGRPCERVLTCGHKCSLLCGQSCDAECKQLVQFVTKLQCGHDSVLVPCHLQKFAENSNTLPVEYCQAVCGAPLSCGHRCPGRCRDCAHTGRHADCDQPCHRILPCSHRCTQMCKEECPPCYQPCVYRCSHGRCNRVCGEPCSPCQKECVCQCPHKRCTRPCFSNCSRKPCKRPCTKLQGCGHPCCGFCGELCPALCPQCDPQAAAALGGGPDSRFVILEDCGHIVEATKLDSLFENNSSLVVKCPEESCQQIVVTTKRYKPQIKQIFINIMNNKRRIRKESMPDFRQEKTIHQYNQQRNRSFMDVNQSKYRNRNYYK</sequence>
<dbReference type="GO" id="GO:0008270">
    <property type="term" value="F:zinc ion binding"/>
    <property type="evidence" value="ECO:0007669"/>
    <property type="project" value="UniProtKB-KW"/>
</dbReference>
<feature type="domain" description="NF-X1-type" evidence="5">
    <location>
        <begin position="695"/>
        <end position="712"/>
    </location>
</feature>
<keyword evidence="3" id="KW-0863">Zinc-finger</keyword>
<dbReference type="InterPro" id="IPR047187">
    <property type="entry name" value="SF1_C_Upf1"/>
</dbReference>
<dbReference type="InterPro" id="IPR000967">
    <property type="entry name" value="Znf_NFX1"/>
</dbReference>
<evidence type="ECO:0000313" key="6">
    <source>
        <dbReference type="EMBL" id="JAT29461.1"/>
    </source>
</evidence>
<evidence type="ECO:0000259" key="5">
    <source>
        <dbReference type="SMART" id="SM00438"/>
    </source>
</evidence>
<organism evidence="6">
    <name type="scientific">Graphocephala atropunctata</name>
    <dbReference type="NCBI Taxonomy" id="36148"/>
    <lineage>
        <taxon>Eukaryota</taxon>
        <taxon>Metazoa</taxon>
        <taxon>Ecdysozoa</taxon>
        <taxon>Arthropoda</taxon>
        <taxon>Hexapoda</taxon>
        <taxon>Insecta</taxon>
        <taxon>Pterygota</taxon>
        <taxon>Neoptera</taxon>
        <taxon>Paraneoptera</taxon>
        <taxon>Hemiptera</taxon>
        <taxon>Auchenorrhyncha</taxon>
        <taxon>Membracoidea</taxon>
        <taxon>Cicadellidae</taxon>
        <taxon>Cicadellinae</taxon>
        <taxon>Cicadellini</taxon>
        <taxon>Graphocephala</taxon>
    </lineage>
</organism>
<dbReference type="Gene3D" id="3.40.50.300">
    <property type="entry name" value="P-loop containing nucleotide triphosphate hydrolases"/>
    <property type="match status" value="2"/>
</dbReference>
<evidence type="ECO:0000256" key="3">
    <source>
        <dbReference type="ARBA" id="ARBA00022771"/>
    </source>
</evidence>
<dbReference type="EMBL" id="GEBQ01010516">
    <property type="protein sequence ID" value="JAT29461.1"/>
    <property type="molecule type" value="Transcribed_RNA"/>
</dbReference>
<dbReference type="SMART" id="SM00438">
    <property type="entry name" value="ZnF_NFX"/>
    <property type="match status" value="5"/>
</dbReference>
<keyword evidence="4" id="KW-0862">Zinc</keyword>
<dbReference type="CDD" id="cd18808">
    <property type="entry name" value="SF1_C_Upf1"/>
    <property type="match status" value="1"/>
</dbReference>
<dbReference type="PANTHER" id="PTHR10887:SF341">
    <property type="entry name" value="NFX1-TYPE ZINC FINGER-CONTAINING PROTEIN 1"/>
    <property type="match status" value="1"/>
</dbReference>
<dbReference type="AlphaFoldDB" id="A0A1B6M0L0"/>
<gene>
    <name evidence="6" type="ORF">g.40767</name>
</gene>
<proteinExistence type="predicted"/>
<protein>
    <recommendedName>
        <fullName evidence="5">NF-X1-type domain-containing protein</fullName>
    </recommendedName>
</protein>
<dbReference type="PANTHER" id="PTHR10887">
    <property type="entry name" value="DNA2/NAM7 HELICASE FAMILY"/>
    <property type="match status" value="1"/>
</dbReference>
<dbReference type="GO" id="GO:0031048">
    <property type="term" value="P:regulatory ncRNA-mediated heterochromatin formation"/>
    <property type="evidence" value="ECO:0007669"/>
    <property type="project" value="TreeGrafter"/>
</dbReference>
<feature type="domain" description="NF-X1-type" evidence="5">
    <location>
        <begin position="601"/>
        <end position="619"/>
    </location>
</feature>
<feature type="domain" description="NF-X1-type" evidence="5">
    <location>
        <begin position="410"/>
        <end position="430"/>
    </location>
</feature>
<evidence type="ECO:0000256" key="2">
    <source>
        <dbReference type="ARBA" id="ARBA00022737"/>
    </source>
</evidence>
<keyword evidence="1" id="KW-0479">Metal-binding</keyword>